<keyword evidence="6 8" id="KW-1133">Transmembrane helix</keyword>
<reference evidence="9 10" key="1">
    <citation type="submission" date="2014-08" db="EMBL/GenBank/DDBJ databases">
        <title>Genomic and Phenotypic Diversity of Colwellia psychrerythraea strains from Disparate Marine Basins.</title>
        <authorList>
            <person name="Techtmann S.M."/>
            <person name="Stelling S.C."/>
            <person name="Utturkar S.M."/>
            <person name="Alshibli N."/>
            <person name="Harris A."/>
            <person name="Brown S.D."/>
            <person name="Hazen T.C."/>
        </authorList>
    </citation>
    <scope>NUCLEOTIDE SEQUENCE [LARGE SCALE GENOMIC DNA]</scope>
    <source>
        <strain evidence="9 10">ND2E</strain>
    </source>
</reference>
<dbReference type="InterPro" id="IPR011606">
    <property type="entry name" value="Brnchd-chn_aa_trnsp_permease"/>
</dbReference>
<dbReference type="GO" id="GO:1903785">
    <property type="term" value="P:L-valine transmembrane transport"/>
    <property type="evidence" value="ECO:0007669"/>
    <property type="project" value="TreeGrafter"/>
</dbReference>
<evidence type="ECO:0000256" key="3">
    <source>
        <dbReference type="ARBA" id="ARBA00022448"/>
    </source>
</evidence>
<keyword evidence="5 8" id="KW-0812">Transmembrane</keyword>
<comment type="subcellular location">
    <subcellularLocation>
        <location evidence="1">Cell membrane</location>
        <topology evidence="1">Multi-pass membrane protein</topology>
    </subcellularLocation>
</comment>
<evidence type="ECO:0000256" key="7">
    <source>
        <dbReference type="ARBA" id="ARBA00023136"/>
    </source>
</evidence>
<accession>A0A099K7Y0</accession>
<evidence type="ECO:0000256" key="4">
    <source>
        <dbReference type="ARBA" id="ARBA00022475"/>
    </source>
</evidence>
<proteinExistence type="inferred from homology"/>
<evidence type="ECO:0000313" key="10">
    <source>
        <dbReference type="Proteomes" id="UP000029843"/>
    </source>
</evidence>
<gene>
    <name evidence="9" type="ORF">ND2E_0971</name>
</gene>
<keyword evidence="3" id="KW-0813">Transport</keyword>
<dbReference type="PATRIC" id="fig|28229.4.peg.4464"/>
<feature type="transmembrane region" description="Helical" evidence="8">
    <location>
        <begin position="139"/>
        <end position="162"/>
    </location>
</feature>
<dbReference type="EMBL" id="JQED01000057">
    <property type="protein sequence ID" value="KGJ86405.1"/>
    <property type="molecule type" value="Genomic_DNA"/>
</dbReference>
<dbReference type="PANTHER" id="PTHR34979">
    <property type="entry name" value="INNER MEMBRANE PROTEIN YGAZ"/>
    <property type="match status" value="1"/>
</dbReference>
<dbReference type="AlphaFoldDB" id="A0A099K7Y0"/>
<feature type="transmembrane region" description="Helical" evidence="8">
    <location>
        <begin position="174"/>
        <end position="192"/>
    </location>
</feature>
<evidence type="ECO:0000256" key="1">
    <source>
        <dbReference type="ARBA" id="ARBA00004651"/>
    </source>
</evidence>
<dbReference type="RefSeq" id="WP_033096037.1">
    <property type="nucleotide sequence ID" value="NZ_JQED01000057.1"/>
</dbReference>
<comment type="similarity">
    <text evidence="2">Belongs to the AzlC family.</text>
</comment>
<protein>
    <submittedName>
        <fullName evidence="9">AzlC family protein</fullName>
    </submittedName>
</protein>
<dbReference type="PANTHER" id="PTHR34979:SF1">
    <property type="entry name" value="INNER MEMBRANE PROTEIN YGAZ"/>
    <property type="match status" value="1"/>
</dbReference>
<organism evidence="9 10">
    <name type="scientific">Colwellia psychrerythraea</name>
    <name type="common">Vibrio psychroerythus</name>
    <dbReference type="NCBI Taxonomy" id="28229"/>
    <lineage>
        <taxon>Bacteria</taxon>
        <taxon>Pseudomonadati</taxon>
        <taxon>Pseudomonadota</taxon>
        <taxon>Gammaproteobacteria</taxon>
        <taxon>Alteromonadales</taxon>
        <taxon>Colwelliaceae</taxon>
        <taxon>Colwellia</taxon>
    </lineage>
</organism>
<evidence type="ECO:0000256" key="5">
    <source>
        <dbReference type="ARBA" id="ARBA00022692"/>
    </source>
</evidence>
<keyword evidence="7 8" id="KW-0472">Membrane</keyword>
<evidence type="ECO:0000313" key="9">
    <source>
        <dbReference type="EMBL" id="KGJ86405.1"/>
    </source>
</evidence>
<evidence type="ECO:0000256" key="8">
    <source>
        <dbReference type="SAM" id="Phobius"/>
    </source>
</evidence>
<feature type="transmembrane region" description="Helical" evidence="8">
    <location>
        <begin position="57"/>
        <end position="90"/>
    </location>
</feature>
<dbReference type="GO" id="GO:0005886">
    <property type="term" value="C:plasma membrane"/>
    <property type="evidence" value="ECO:0007669"/>
    <property type="project" value="UniProtKB-SubCell"/>
</dbReference>
<dbReference type="Pfam" id="PF03591">
    <property type="entry name" value="AzlC"/>
    <property type="match status" value="1"/>
</dbReference>
<evidence type="ECO:0000256" key="2">
    <source>
        <dbReference type="ARBA" id="ARBA00010735"/>
    </source>
</evidence>
<sequence>MPSKTVVADESISSDFQTMKQAVIAIFPLSLAVVPWGILCGSLAITVGLTPLQAQLMSLLIFAGAAQLAALSMMGAVGSLSSMFSSTFVISSRHLLYSAVFREHVRNSSFGLRCSIAFFLTDEMFAVTCAYIVRNKRFSPVYALSSGITFYVIWNISTFAGIVAGQHIPNLEHLGLEFAIAATFIAIVIPLVKNRSTLVSVVTSGLSAIILSVFMAEYALIAATFIGMVCGYLTKDKESINE</sequence>
<dbReference type="Proteomes" id="UP000029843">
    <property type="component" value="Unassembled WGS sequence"/>
</dbReference>
<dbReference type="OrthoDB" id="3177005at2"/>
<feature type="transmembrane region" description="Helical" evidence="8">
    <location>
        <begin position="22"/>
        <end position="45"/>
    </location>
</feature>
<comment type="caution">
    <text evidence="9">The sequence shown here is derived from an EMBL/GenBank/DDBJ whole genome shotgun (WGS) entry which is preliminary data.</text>
</comment>
<evidence type="ECO:0000256" key="6">
    <source>
        <dbReference type="ARBA" id="ARBA00022989"/>
    </source>
</evidence>
<name>A0A099K7Y0_COLPS</name>
<keyword evidence="4" id="KW-1003">Cell membrane</keyword>
<feature type="transmembrane region" description="Helical" evidence="8">
    <location>
        <begin position="204"/>
        <end position="233"/>
    </location>
</feature>